<dbReference type="FunFam" id="1.25.10.10:FF:000244">
    <property type="entry name" value="Nonsense-mediated mRNA decay protein"/>
    <property type="match status" value="1"/>
</dbReference>
<keyword evidence="3" id="KW-0813">Transport</keyword>
<keyword evidence="6" id="KW-0539">Nucleus</keyword>
<dbReference type="GO" id="GO:0005829">
    <property type="term" value="C:cytosol"/>
    <property type="evidence" value="ECO:0007669"/>
    <property type="project" value="TreeGrafter"/>
</dbReference>
<evidence type="ECO:0000256" key="2">
    <source>
        <dbReference type="ARBA" id="ARBA00004496"/>
    </source>
</evidence>
<keyword evidence="5" id="KW-0653">Protein transport</keyword>
<evidence type="ECO:0000256" key="1">
    <source>
        <dbReference type="ARBA" id="ARBA00004123"/>
    </source>
</evidence>
<evidence type="ECO:0000259" key="8">
    <source>
        <dbReference type="PROSITE" id="PS50166"/>
    </source>
</evidence>
<reference evidence="10" key="1">
    <citation type="submission" date="2023-07" db="EMBL/GenBank/DDBJ databases">
        <title>A draft genome of Kazachstania heterogenica Y-27499.</title>
        <authorList>
            <person name="Donic C."/>
            <person name="Kralova J.S."/>
            <person name="Fidel L."/>
            <person name="Ben-Dor S."/>
            <person name="Jung S."/>
        </authorList>
    </citation>
    <scope>NUCLEOTIDE SEQUENCE [LARGE SCALE GENOMIC DNA]</scope>
    <source>
        <strain evidence="10">Y27499</strain>
    </source>
</reference>
<dbReference type="InterPro" id="IPR001494">
    <property type="entry name" value="Importin-beta_N"/>
</dbReference>
<dbReference type="AlphaFoldDB" id="A0AAN7WRA5"/>
<dbReference type="InterPro" id="IPR016024">
    <property type="entry name" value="ARM-type_fold"/>
</dbReference>
<accession>A0AAN7WRA5</accession>
<feature type="region of interest" description="Disordered" evidence="7">
    <location>
        <begin position="940"/>
        <end position="967"/>
    </location>
</feature>
<dbReference type="PANTHER" id="PTHR10997:SF18">
    <property type="entry name" value="D-IMPORTIN 7_RANBP7"/>
    <property type="match status" value="1"/>
</dbReference>
<dbReference type="PANTHER" id="PTHR10997">
    <property type="entry name" value="IMPORTIN-7, 8, 11"/>
    <property type="match status" value="1"/>
</dbReference>
<organism evidence="9 10">
    <name type="scientific">Arxiozyma heterogenica</name>
    <dbReference type="NCBI Taxonomy" id="278026"/>
    <lineage>
        <taxon>Eukaryota</taxon>
        <taxon>Fungi</taxon>
        <taxon>Dikarya</taxon>
        <taxon>Ascomycota</taxon>
        <taxon>Saccharomycotina</taxon>
        <taxon>Saccharomycetes</taxon>
        <taxon>Saccharomycetales</taxon>
        <taxon>Saccharomycetaceae</taxon>
        <taxon>Arxiozyma</taxon>
    </lineage>
</organism>
<evidence type="ECO:0000256" key="6">
    <source>
        <dbReference type="ARBA" id="ARBA00023242"/>
    </source>
</evidence>
<dbReference type="Pfam" id="PF03810">
    <property type="entry name" value="IBN_N"/>
    <property type="match status" value="1"/>
</dbReference>
<feature type="domain" description="Importin N-terminal" evidence="8">
    <location>
        <begin position="24"/>
        <end position="114"/>
    </location>
</feature>
<dbReference type="GO" id="GO:0005635">
    <property type="term" value="C:nuclear envelope"/>
    <property type="evidence" value="ECO:0007669"/>
    <property type="project" value="TreeGrafter"/>
</dbReference>
<comment type="caution">
    <text evidence="9">The sequence shown here is derived from an EMBL/GenBank/DDBJ whole genome shotgun (WGS) entry which is preliminary data.</text>
</comment>
<dbReference type="GO" id="GO:0006606">
    <property type="term" value="P:protein import into nucleus"/>
    <property type="evidence" value="ECO:0007669"/>
    <property type="project" value="TreeGrafter"/>
</dbReference>
<evidence type="ECO:0000256" key="5">
    <source>
        <dbReference type="ARBA" id="ARBA00022927"/>
    </source>
</evidence>
<keyword evidence="4" id="KW-0963">Cytoplasm</keyword>
<protein>
    <recommendedName>
        <fullName evidence="8">Importin N-terminal domain-containing protein</fullName>
    </recommendedName>
</protein>
<dbReference type="SUPFAM" id="SSF48371">
    <property type="entry name" value="ARM repeat"/>
    <property type="match status" value="1"/>
</dbReference>
<sequence length="1068" mass="122243">MDTNALLHCFAGTLKHDPTIRHNAETRLKEISKTPGFLGACLDIIASGTETSESIKLSASLYFKNKINYGWNASGSSTGTSAFSSSNKNELLSFVVDNDEKPVVKDMLVQTMISCSKNSPHCIRILKSALLTIVGNEYPRHNWDDLLPKSLELISNGDLDLAYIGLLCLSEIFRTYRWKTNDSRQDLEMLIINYFPSLLQYANDSLLSNESNVNDERIGELLRLIIKIYKFVTYHDLPFVLQRDEHFIPWANLFVKIIQLPLPTNFVNKVDKESRSHYSWIKCKKWAYANLFRLFQRYACKSLSGRYDYADFRVMFIEHFLPHFLQVMFQQIELWGNGSLWLSDESLYYILNFIETCSTQKKTWPLIQPHFEIILKYVIFPLLTPNEDTLETFENDPQEYIHRNLELWDNDYSPDLAATSVLITAIGRHPSLTLPPTMEFIVQTLQTNVLNSNTTLEQAVHIESVLKMFSSILDKLLEKKSPYRNDIENLLNTLIFPLFNSSYGFLKARVCDICSKIGDIEFKDPKLIEIIFQGIMTCLNDSSDSYLPINLSASLALQTFISEPYFKETLSGSVVPIMQKLLSLSNEFESDAISGVMQEFVEQFSDQLQPFGVELMNNLVQQFLKLAIDLNDASNIDPATIMNSDDIPDESDKQMAALGILSTIISILLSFENSLDIVKNLEQSFYPAAEFILKNNIEDFYRELSEFFENSTFLLRQVTPITWKVLELIGEANRKDDSMISYYLEDFMLMLNNILSYGGEELRKNGFYLNILFEIYADFSITEDTSLDELNVLFDLSQKLTIALGTQLPDAVREKFLNDSLQAILTEKDILKTNIVFGVTSFNVILANIVSAPALTLKYLQQCNALELFFDIWLNHYLAHYTRTFDIKLSTMALLYLLTQLTEVELTNFSIARILPKLGADLVDLIKRYPKAERELAEKRKEYTSFDNNPESTLHFNDDDDNDGAWDADGDDEVADNEDDLIVQKFLDELKNKDDSGFHNTFSFNDNGSFDDLEEDPLTKSILDDINIYSLVKASLSHMQQADGSKYHAVFGQLTTDQQQCLLQVINS</sequence>
<keyword evidence="10" id="KW-1185">Reference proteome</keyword>
<dbReference type="Gene3D" id="1.25.10.10">
    <property type="entry name" value="Leucine-rich Repeat Variant"/>
    <property type="match status" value="1"/>
</dbReference>
<evidence type="ECO:0000256" key="4">
    <source>
        <dbReference type="ARBA" id="ARBA00022490"/>
    </source>
</evidence>
<dbReference type="EMBL" id="JAWIZZ010000041">
    <property type="protein sequence ID" value="KAK5780322.1"/>
    <property type="molecule type" value="Genomic_DNA"/>
</dbReference>
<gene>
    <name evidence="9" type="ORF">RI543_002077</name>
</gene>
<comment type="subcellular location">
    <subcellularLocation>
        <location evidence="2">Cytoplasm</location>
    </subcellularLocation>
    <subcellularLocation>
        <location evidence="1">Nucleus</location>
    </subcellularLocation>
</comment>
<dbReference type="InterPro" id="IPR011989">
    <property type="entry name" value="ARM-like"/>
</dbReference>
<evidence type="ECO:0000256" key="7">
    <source>
        <dbReference type="SAM" id="MobiDB-lite"/>
    </source>
</evidence>
<dbReference type="GO" id="GO:0031267">
    <property type="term" value="F:small GTPase binding"/>
    <property type="evidence" value="ECO:0007669"/>
    <property type="project" value="InterPro"/>
</dbReference>
<evidence type="ECO:0000313" key="9">
    <source>
        <dbReference type="EMBL" id="KAK5780322.1"/>
    </source>
</evidence>
<name>A0AAN7WRA5_9SACH</name>
<evidence type="ECO:0000256" key="3">
    <source>
        <dbReference type="ARBA" id="ARBA00022448"/>
    </source>
</evidence>
<feature type="compositionally biased region" description="Polar residues" evidence="7">
    <location>
        <begin position="945"/>
        <end position="955"/>
    </location>
</feature>
<dbReference type="PROSITE" id="PS50166">
    <property type="entry name" value="IMPORTIN_B_NT"/>
    <property type="match status" value="1"/>
</dbReference>
<dbReference type="Proteomes" id="UP001306508">
    <property type="component" value="Unassembled WGS sequence"/>
</dbReference>
<evidence type="ECO:0000313" key="10">
    <source>
        <dbReference type="Proteomes" id="UP001306508"/>
    </source>
</evidence>
<proteinExistence type="predicted"/>
<feature type="compositionally biased region" description="Acidic residues" evidence="7">
    <location>
        <begin position="958"/>
        <end position="967"/>
    </location>
</feature>
<dbReference type="SMART" id="SM00913">
    <property type="entry name" value="IBN_N"/>
    <property type="match status" value="1"/>
</dbReference>